<protein>
    <submittedName>
        <fullName evidence="2">Uncharacterized protein</fullName>
    </submittedName>
</protein>
<sequence length="480" mass="53460">MTPSASAEPRTPSPSRPSTRGLVDSPFSDYYTDSSAFSPDPPPQFAQFASPAQRKLLTRLNRIGTQILKRTQSEDANSVLSRELDILESAVGAPIPRTREGDDVVDSALFMDEDDGDIESSDDEEEEGQEQGQGGQEEMTESRNGLGARMSSSPESELLDSPVEEQQHQEELEHDMSGKVVMDAEDAHALVARVTKVASELRERFEETKHMNDLMVTKMETASNEVLHLRSENEALRADLSFDHSELLFLKLQLKAVELAIDAHADGDKQFTNNLSKSLTDGIEKWKSDWQDVDLKFKARRAKYGMTEPPEEQTSPSPKTFDEDGHIKMPEVMKAKMPKKILSITRPHNTRSFTAPPPMQNQPPTPPLTARDGESNGDEDEQAAILESQKALDSDAITTSDEEEEDDMDDLSDGDEEEEEENDEDEDGDDDDDDDEASVDEEEDVDELEAAAPEKTPFQELWDSLTEFVGMARGDDDDDD</sequence>
<dbReference type="EMBL" id="ML978125">
    <property type="protein sequence ID" value="KAF2100107.1"/>
    <property type="molecule type" value="Genomic_DNA"/>
</dbReference>
<gene>
    <name evidence="2" type="ORF">NA57DRAFT_56033</name>
</gene>
<name>A0A9P4MA77_9PEZI</name>
<dbReference type="AlphaFoldDB" id="A0A9P4MA77"/>
<dbReference type="Proteomes" id="UP000799772">
    <property type="component" value="Unassembled WGS sequence"/>
</dbReference>
<keyword evidence="3" id="KW-1185">Reference proteome</keyword>
<evidence type="ECO:0000313" key="3">
    <source>
        <dbReference type="Proteomes" id="UP000799772"/>
    </source>
</evidence>
<feature type="compositionally biased region" description="Pro residues" evidence="1">
    <location>
        <begin position="355"/>
        <end position="367"/>
    </location>
</feature>
<evidence type="ECO:0000256" key="1">
    <source>
        <dbReference type="SAM" id="MobiDB-lite"/>
    </source>
</evidence>
<proteinExistence type="predicted"/>
<feature type="region of interest" description="Disordered" evidence="1">
    <location>
        <begin position="88"/>
        <end position="173"/>
    </location>
</feature>
<evidence type="ECO:0000313" key="2">
    <source>
        <dbReference type="EMBL" id="KAF2100107.1"/>
    </source>
</evidence>
<feature type="region of interest" description="Disordered" evidence="1">
    <location>
        <begin position="1"/>
        <end position="47"/>
    </location>
</feature>
<comment type="caution">
    <text evidence="2">The sequence shown here is derived from an EMBL/GenBank/DDBJ whole genome shotgun (WGS) entry which is preliminary data.</text>
</comment>
<feature type="compositionally biased region" description="Acidic residues" evidence="1">
    <location>
        <begin position="400"/>
        <end position="449"/>
    </location>
</feature>
<accession>A0A9P4MA77</accession>
<dbReference type="OrthoDB" id="4448936at2759"/>
<feature type="compositionally biased region" description="Acidic residues" evidence="1">
    <location>
        <begin position="111"/>
        <end position="129"/>
    </location>
</feature>
<feature type="region of interest" description="Disordered" evidence="1">
    <location>
        <begin position="345"/>
        <end position="461"/>
    </location>
</feature>
<organism evidence="2 3">
    <name type="scientific">Rhizodiscina lignyota</name>
    <dbReference type="NCBI Taxonomy" id="1504668"/>
    <lineage>
        <taxon>Eukaryota</taxon>
        <taxon>Fungi</taxon>
        <taxon>Dikarya</taxon>
        <taxon>Ascomycota</taxon>
        <taxon>Pezizomycotina</taxon>
        <taxon>Dothideomycetes</taxon>
        <taxon>Pleosporomycetidae</taxon>
        <taxon>Aulographales</taxon>
        <taxon>Rhizodiscinaceae</taxon>
        <taxon>Rhizodiscina</taxon>
    </lineage>
</organism>
<feature type="compositionally biased region" description="Low complexity" evidence="1">
    <location>
        <begin position="151"/>
        <end position="161"/>
    </location>
</feature>
<feature type="compositionally biased region" description="Low complexity" evidence="1">
    <location>
        <begin position="1"/>
        <end position="10"/>
    </location>
</feature>
<feature type="region of interest" description="Disordered" evidence="1">
    <location>
        <begin position="305"/>
        <end position="325"/>
    </location>
</feature>
<reference evidence="2" key="1">
    <citation type="journal article" date="2020" name="Stud. Mycol.">
        <title>101 Dothideomycetes genomes: a test case for predicting lifestyles and emergence of pathogens.</title>
        <authorList>
            <person name="Haridas S."/>
            <person name="Albert R."/>
            <person name="Binder M."/>
            <person name="Bloem J."/>
            <person name="Labutti K."/>
            <person name="Salamov A."/>
            <person name="Andreopoulos B."/>
            <person name="Baker S."/>
            <person name="Barry K."/>
            <person name="Bills G."/>
            <person name="Bluhm B."/>
            <person name="Cannon C."/>
            <person name="Castanera R."/>
            <person name="Culley D."/>
            <person name="Daum C."/>
            <person name="Ezra D."/>
            <person name="Gonzalez J."/>
            <person name="Henrissat B."/>
            <person name="Kuo A."/>
            <person name="Liang C."/>
            <person name="Lipzen A."/>
            <person name="Lutzoni F."/>
            <person name="Magnuson J."/>
            <person name="Mondo S."/>
            <person name="Nolan M."/>
            <person name="Ohm R."/>
            <person name="Pangilinan J."/>
            <person name="Park H.-J."/>
            <person name="Ramirez L."/>
            <person name="Alfaro M."/>
            <person name="Sun H."/>
            <person name="Tritt A."/>
            <person name="Yoshinaga Y."/>
            <person name="Zwiers L.-H."/>
            <person name="Turgeon B."/>
            <person name="Goodwin S."/>
            <person name="Spatafora J."/>
            <person name="Crous P."/>
            <person name="Grigoriev I."/>
        </authorList>
    </citation>
    <scope>NUCLEOTIDE SEQUENCE</scope>
    <source>
        <strain evidence="2">CBS 133067</strain>
    </source>
</reference>